<comment type="caution">
    <text evidence="2">The sequence shown here is derived from an EMBL/GenBank/DDBJ whole genome shotgun (WGS) entry which is preliminary data.</text>
</comment>
<gene>
    <name evidence="2" type="ORF">ANCCAN_12332</name>
</gene>
<feature type="region of interest" description="Disordered" evidence="1">
    <location>
        <begin position="17"/>
        <end position="52"/>
    </location>
</feature>
<dbReference type="AlphaFoldDB" id="A0A368GFX2"/>
<sequence length="208" mass="23759">MAAVAVLEPEMKLAKAKESLKAAKSKEEAKKGKSREKAKPERPKRNRERPLDREVALYAARAERGAKKGQARRKNYFQAMEQYQTTVVGGGTTIGGATAINDREDEDFAAKTTQEMIRFLKDEKLIETKYEFASKWDNFFQKFKRKPMKAAIDEYCRMEEIVGEDMMNVLVKTTNLDGSKELNYKDIPAGKPPPPKRGDDPAYELQWM</sequence>
<accession>A0A368GFX2</accession>
<name>A0A368GFX2_ANCCA</name>
<dbReference type="OrthoDB" id="5837695at2759"/>
<feature type="region of interest" description="Disordered" evidence="1">
    <location>
        <begin position="181"/>
        <end position="208"/>
    </location>
</feature>
<protein>
    <submittedName>
        <fullName evidence="2">Uncharacterized protein</fullName>
    </submittedName>
</protein>
<evidence type="ECO:0000313" key="3">
    <source>
        <dbReference type="Proteomes" id="UP000252519"/>
    </source>
</evidence>
<reference evidence="2 3" key="1">
    <citation type="submission" date="2014-10" db="EMBL/GenBank/DDBJ databases">
        <title>Draft genome of the hookworm Ancylostoma caninum.</title>
        <authorList>
            <person name="Mitreva M."/>
        </authorList>
    </citation>
    <scope>NUCLEOTIDE SEQUENCE [LARGE SCALE GENOMIC DNA]</scope>
    <source>
        <strain evidence="2 3">Baltimore</strain>
    </source>
</reference>
<organism evidence="2 3">
    <name type="scientific">Ancylostoma caninum</name>
    <name type="common">Dog hookworm</name>
    <dbReference type="NCBI Taxonomy" id="29170"/>
    <lineage>
        <taxon>Eukaryota</taxon>
        <taxon>Metazoa</taxon>
        <taxon>Ecdysozoa</taxon>
        <taxon>Nematoda</taxon>
        <taxon>Chromadorea</taxon>
        <taxon>Rhabditida</taxon>
        <taxon>Rhabditina</taxon>
        <taxon>Rhabditomorpha</taxon>
        <taxon>Strongyloidea</taxon>
        <taxon>Ancylostomatidae</taxon>
        <taxon>Ancylostomatinae</taxon>
        <taxon>Ancylostoma</taxon>
    </lineage>
</organism>
<dbReference type="Proteomes" id="UP000252519">
    <property type="component" value="Unassembled WGS sequence"/>
</dbReference>
<keyword evidence="3" id="KW-1185">Reference proteome</keyword>
<proteinExistence type="predicted"/>
<dbReference type="EMBL" id="JOJR01000224">
    <property type="protein sequence ID" value="RCN41727.1"/>
    <property type="molecule type" value="Genomic_DNA"/>
</dbReference>
<evidence type="ECO:0000256" key="1">
    <source>
        <dbReference type="SAM" id="MobiDB-lite"/>
    </source>
</evidence>
<evidence type="ECO:0000313" key="2">
    <source>
        <dbReference type="EMBL" id="RCN41727.1"/>
    </source>
</evidence>